<dbReference type="SUPFAM" id="SSF56672">
    <property type="entry name" value="DNA/RNA polymerases"/>
    <property type="match status" value="1"/>
</dbReference>
<dbReference type="InParanoid" id="A0A1X7TMY8"/>
<dbReference type="PANTHER" id="PTHR24559">
    <property type="entry name" value="TRANSPOSON TY3-I GAG-POL POLYPROTEIN"/>
    <property type="match status" value="1"/>
</dbReference>
<feature type="domain" description="Reverse transcriptase" evidence="8">
    <location>
        <begin position="21"/>
        <end position="103"/>
    </location>
</feature>
<protein>
    <recommendedName>
        <fullName evidence="8">Reverse transcriptase domain-containing protein</fullName>
    </recommendedName>
</protein>
<keyword evidence="5" id="KW-0255">Endonuclease</keyword>
<name>A0A1X7TMY8_AMPQE</name>
<keyword evidence="6" id="KW-0378">Hydrolase</keyword>
<evidence type="ECO:0000313" key="9">
    <source>
        <dbReference type="EnsemblMetazoa" id="Aqu2.1.16318_001"/>
    </source>
</evidence>
<dbReference type="InterPro" id="IPR000477">
    <property type="entry name" value="RT_dom"/>
</dbReference>
<evidence type="ECO:0000256" key="7">
    <source>
        <dbReference type="ARBA" id="ARBA00022918"/>
    </source>
</evidence>
<dbReference type="InterPro" id="IPR043128">
    <property type="entry name" value="Rev_trsase/Diguanyl_cyclase"/>
</dbReference>
<dbReference type="GO" id="GO:0008233">
    <property type="term" value="F:peptidase activity"/>
    <property type="evidence" value="ECO:0007669"/>
    <property type="project" value="UniProtKB-KW"/>
</dbReference>
<dbReference type="STRING" id="400682.A0A1X7TMY8"/>
<dbReference type="GO" id="GO:0003964">
    <property type="term" value="F:RNA-directed DNA polymerase activity"/>
    <property type="evidence" value="ECO:0007669"/>
    <property type="project" value="UniProtKB-KW"/>
</dbReference>
<dbReference type="InterPro" id="IPR053134">
    <property type="entry name" value="RNA-dir_DNA_polymerase"/>
</dbReference>
<dbReference type="eggNOG" id="KOG0017">
    <property type="taxonomic scope" value="Eukaryota"/>
</dbReference>
<dbReference type="Gene3D" id="3.10.10.10">
    <property type="entry name" value="HIV Type 1 Reverse Transcriptase, subunit A, domain 1"/>
    <property type="match status" value="1"/>
</dbReference>
<reference evidence="9" key="1">
    <citation type="submission" date="2017-05" db="UniProtKB">
        <authorList>
            <consortium name="EnsemblMetazoa"/>
        </authorList>
    </citation>
    <scope>IDENTIFICATION</scope>
</reference>
<dbReference type="CDD" id="cd01647">
    <property type="entry name" value="RT_LTR"/>
    <property type="match status" value="1"/>
</dbReference>
<evidence type="ECO:0000256" key="6">
    <source>
        <dbReference type="ARBA" id="ARBA00022801"/>
    </source>
</evidence>
<dbReference type="AlphaFoldDB" id="A0A1X7TMY8"/>
<evidence type="ECO:0000256" key="1">
    <source>
        <dbReference type="ARBA" id="ARBA00022670"/>
    </source>
</evidence>
<proteinExistence type="predicted"/>
<keyword evidence="7" id="KW-0695">RNA-directed DNA polymerase</keyword>
<evidence type="ECO:0000256" key="5">
    <source>
        <dbReference type="ARBA" id="ARBA00022759"/>
    </source>
</evidence>
<dbReference type="PANTHER" id="PTHR24559:SF444">
    <property type="entry name" value="REVERSE TRANSCRIPTASE DOMAIN-CONTAINING PROTEIN"/>
    <property type="match status" value="1"/>
</dbReference>
<evidence type="ECO:0000256" key="4">
    <source>
        <dbReference type="ARBA" id="ARBA00022722"/>
    </source>
</evidence>
<evidence type="ECO:0000259" key="8">
    <source>
        <dbReference type="Pfam" id="PF00078"/>
    </source>
</evidence>
<accession>A0A1X7TMY8</accession>
<evidence type="ECO:0000256" key="2">
    <source>
        <dbReference type="ARBA" id="ARBA00022679"/>
    </source>
</evidence>
<dbReference type="EnsemblMetazoa" id="Aqu2.1.16318_001">
    <property type="protein sequence ID" value="Aqu2.1.16318_001"/>
    <property type="gene ID" value="Aqu2.1.16318"/>
</dbReference>
<dbReference type="Gene3D" id="3.30.70.270">
    <property type="match status" value="1"/>
</dbReference>
<keyword evidence="3" id="KW-0548">Nucleotidyltransferase</keyword>
<dbReference type="InterPro" id="IPR043502">
    <property type="entry name" value="DNA/RNA_pol_sf"/>
</dbReference>
<dbReference type="GO" id="GO:0004519">
    <property type="term" value="F:endonuclease activity"/>
    <property type="evidence" value="ECO:0007669"/>
    <property type="project" value="UniProtKB-KW"/>
</dbReference>
<dbReference type="FunFam" id="3.10.10.10:FF:000007">
    <property type="entry name" value="Retrovirus-related Pol polyprotein from transposon 17.6-like Protein"/>
    <property type="match status" value="1"/>
</dbReference>
<organism evidence="9">
    <name type="scientific">Amphimedon queenslandica</name>
    <name type="common">Sponge</name>
    <dbReference type="NCBI Taxonomy" id="400682"/>
    <lineage>
        <taxon>Eukaryota</taxon>
        <taxon>Metazoa</taxon>
        <taxon>Porifera</taxon>
        <taxon>Demospongiae</taxon>
        <taxon>Heteroscleromorpha</taxon>
        <taxon>Haplosclerida</taxon>
        <taxon>Niphatidae</taxon>
        <taxon>Amphimedon</taxon>
    </lineage>
</organism>
<keyword evidence="4" id="KW-0540">Nuclease</keyword>
<dbReference type="Pfam" id="PF00078">
    <property type="entry name" value="RVT_1"/>
    <property type="match status" value="1"/>
</dbReference>
<sequence length="114" mass="13227">MMELGIIRSSSSQWSFALYMVPKKASGDYQPYVDYRALNRITVPDQYPMPHIQDFAFTLQGTHTFSRLDLVRVYHQKPVATEDVHKTAVTTPFGLFEFTCMPFALKMQLKLYLI</sequence>
<keyword evidence="2" id="KW-0808">Transferase</keyword>
<evidence type="ECO:0000256" key="3">
    <source>
        <dbReference type="ARBA" id="ARBA00022695"/>
    </source>
</evidence>
<keyword evidence="1" id="KW-0645">Protease</keyword>
<dbReference type="GO" id="GO:0006508">
    <property type="term" value="P:proteolysis"/>
    <property type="evidence" value="ECO:0007669"/>
    <property type="project" value="UniProtKB-KW"/>
</dbReference>